<sequence length="122" mass="12677">MAHDNDSASRGGKVDLAAVVGQLRRQLGDAQDAALTDLATAQAAGRPTVVFEVGDVTVDLDVTITAEASTKASVKFWVVVEAGAEAGVSRASSQRISLTLTPRVVASDGQMQTSPVRVRDLE</sequence>
<feature type="domain" description="Trypsin-co-occurring" evidence="1">
    <location>
        <begin position="14"/>
        <end position="102"/>
    </location>
</feature>
<keyword evidence="3" id="KW-1185">Reference proteome</keyword>
<evidence type="ECO:0000259" key="1">
    <source>
        <dbReference type="Pfam" id="PF19631"/>
    </source>
</evidence>
<organism evidence="2 3">
    <name type="scientific">Kineococcus gynurae</name>
    <dbReference type="NCBI Taxonomy" id="452979"/>
    <lineage>
        <taxon>Bacteria</taxon>
        <taxon>Bacillati</taxon>
        <taxon>Actinomycetota</taxon>
        <taxon>Actinomycetes</taxon>
        <taxon>Kineosporiales</taxon>
        <taxon>Kineosporiaceae</taxon>
        <taxon>Kineococcus</taxon>
    </lineage>
</organism>
<evidence type="ECO:0000313" key="3">
    <source>
        <dbReference type="Proteomes" id="UP001589748"/>
    </source>
</evidence>
<dbReference type="Pfam" id="PF19631">
    <property type="entry name" value="Trypco2"/>
    <property type="match status" value="1"/>
</dbReference>
<dbReference type="EMBL" id="JBHMDM010000007">
    <property type="protein sequence ID" value="MFB9378205.1"/>
    <property type="molecule type" value="Genomic_DNA"/>
</dbReference>
<name>A0ABV5LVX3_9ACTN</name>
<comment type="caution">
    <text evidence="2">The sequence shown here is derived from an EMBL/GenBank/DDBJ whole genome shotgun (WGS) entry which is preliminary data.</text>
</comment>
<dbReference type="RefSeq" id="WP_380137274.1">
    <property type="nucleotide sequence ID" value="NZ_JBHLUI010000008.1"/>
</dbReference>
<dbReference type="Proteomes" id="UP001589748">
    <property type="component" value="Unassembled WGS sequence"/>
</dbReference>
<protein>
    <submittedName>
        <fullName evidence="2">Trypco2 family protein</fullName>
    </submittedName>
</protein>
<proteinExistence type="predicted"/>
<dbReference type="InterPro" id="IPR045608">
    <property type="entry name" value="Trypco2"/>
</dbReference>
<reference evidence="2 3" key="1">
    <citation type="submission" date="2024-09" db="EMBL/GenBank/DDBJ databases">
        <authorList>
            <person name="Sun Q."/>
            <person name="Mori K."/>
        </authorList>
    </citation>
    <scope>NUCLEOTIDE SEQUENCE [LARGE SCALE GENOMIC DNA]</scope>
    <source>
        <strain evidence="2 3">TISTR 1856</strain>
    </source>
</reference>
<gene>
    <name evidence="2" type="ORF">ACFFVI_14635</name>
</gene>
<accession>A0ABV5LVX3</accession>
<evidence type="ECO:0000313" key="2">
    <source>
        <dbReference type="EMBL" id="MFB9378205.1"/>
    </source>
</evidence>